<dbReference type="EMBL" id="JACEFF010000057">
    <property type="protein sequence ID" value="KAH9645089.1"/>
    <property type="molecule type" value="Genomic_DNA"/>
</dbReference>
<dbReference type="InterPro" id="IPR000742">
    <property type="entry name" value="EGF"/>
</dbReference>
<evidence type="ECO:0000256" key="1">
    <source>
        <dbReference type="ARBA" id="ARBA00004479"/>
    </source>
</evidence>
<comment type="caution">
    <text evidence="11">The sequence shown here is derived from an EMBL/GenBank/DDBJ whole genome shotgun (WGS) entry which is preliminary data.</text>
</comment>
<organism evidence="11 12">
    <name type="scientific">Spodoptera exigua</name>
    <name type="common">Beet armyworm</name>
    <name type="synonym">Noctua fulgens</name>
    <dbReference type="NCBI Taxonomy" id="7107"/>
    <lineage>
        <taxon>Eukaryota</taxon>
        <taxon>Metazoa</taxon>
        <taxon>Ecdysozoa</taxon>
        <taxon>Arthropoda</taxon>
        <taxon>Hexapoda</taxon>
        <taxon>Insecta</taxon>
        <taxon>Pterygota</taxon>
        <taxon>Neoptera</taxon>
        <taxon>Endopterygota</taxon>
        <taxon>Lepidoptera</taxon>
        <taxon>Glossata</taxon>
        <taxon>Ditrysia</taxon>
        <taxon>Noctuoidea</taxon>
        <taxon>Noctuidae</taxon>
        <taxon>Amphipyrinae</taxon>
        <taxon>Spodoptera</taxon>
    </lineage>
</organism>
<protein>
    <recommendedName>
        <fullName evidence="10">EGF-like domain-containing protein</fullName>
    </recommendedName>
</protein>
<evidence type="ECO:0000256" key="5">
    <source>
        <dbReference type="ARBA" id="ARBA00022989"/>
    </source>
</evidence>
<comment type="caution">
    <text evidence="9">Lacks conserved residue(s) required for the propagation of feature annotation.</text>
</comment>
<evidence type="ECO:0000256" key="8">
    <source>
        <dbReference type="ARBA" id="ARBA00023180"/>
    </source>
</evidence>
<gene>
    <name evidence="11" type="ORF">HF086_005634</name>
</gene>
<comment type="subcellular location">
    <subcellularLocation>
        <location evidence="1">Membrane</location>
        <topology evidence="1">Single-pass type I membrane protein</topology>
    </subcellularLocation>
</comment>
<keyword evidence="2 9" id="KW-0245">EGF-like domain</keyword>
<keyword evidence="5" id="KW-1133">Transmembrane helix</keyword>
<keyword evidence="7 9" id="KW-1015">Disulfide bond</keyword>
<evidence type="ECO:0000256" key="7">
    <source>
        <dbReference type="ARBA" id="ARBA00023157"/>
    </source>
</evidence>
<dbReference type="PROSITE" id="PS00022">
    <property type="entry name" value="EGF_1"/>
    <property type="match status" value="1"/>
</dbReference>
<sequence>KVAVEKFNSTAVTVPGQPTVHRSTAVIARTLSEDVDSSSSHRLLCHICVAGETFTQMEETAICRSDCHATRGFCESPGECRCKLGWSGPTCRSCQQLPGCQHGYCDKPLECKCLPGYTGLL</sequence>
<evidence type="ECO:0000256" key="6">
    <source>
        <dbReference type="ARBA" id="ARBA00023136"/>
    </source>
</evidence>
<dbReference type="Gene3D" id="2.10.25.10">
    <property type="entry name" value="Laminin"/>
    <property type="match status" value="1"/>
</dbReference>
<keyword evidence="3" id="KW-0812">Transmembrane</keyword>
<proteinExistence type="predicted"/>
<evidence type="ECO:0000313" key="11">
    <source>
        <dbReference type="EMBL" id="KAH9645089.1"/>
    </source>
</evidence>
<evidence type="ECO:0000313" key="12">
    <source>
        <dbReference type="Proteomes" id="UP000814243"/>
    </source>
</evidence>
<reference evidence="11" key="1">
    <citation type="journal article" date="2021" name="G3 (Bethesda)">
        <title>Genome and transcriptome analysis of the beet armyworm Spodoptera exigua reveals targets for pest control. .</title>
        <authorList>
            <person name="Simon S."/>
            <person name="Breeschoten T."/>
            <person name="Jansen H.J."/>
            <person name="Dirks R.P."/>
            <person name="Schranz M.E."/>
            <person name="Ros V.I.D."/>
        </authorList>
    </citation>
    <scope>NUCLEOTIDE SEQUENCE</scope>
    <source>
        <strain evidence="11">TB_SE_WUR_2020</strain>
    </source>
</reference>
<dbReference type="GO" id="GO:0016020">
    <property type="term" value="C:membrane"/>
    <property type="evidence" value="ECO:0007669"/>
    <property type="project" value="UniProtKB-SubCell"/>
</dbReference>
<accession>A0A922MY96</accession>
<keyword evidence="6" id="KW-0472">Membrane</keyword>
<feature type="domain" description="EGF-like" evidence="10">
    <location>
        <begin position="59"/>
        <end position="92"/>
    </location>
</feature>
<evidence type="ECO:0000256" key="4">
    <source>
        <dbReference type="ARBA" id="ARBA00022737"/>
    </source>
</evidence>
<feature type="disulfide bond" evidence="9">
    <location>
        <begin position="82"/>
        <end position="91"/>
    </location>
</feature>
<evidence type="ECO:0000256" key="9">
    <source>
        <dbReference type="PROSITE-ProRule" id="PRU00076"/>
    </source>
</evidence>
<evidence type="ECO:0000256" key="3">
    <source>
        <dbReference type="ARBA" id="ARBA00022692"/>
    </source>
</evidence>
<keyword evidence="4" id="KW-0677">Repeat</keyword>
<evidence type="ECO:0000259" key="10">
    <source>
        <dbReference type="PROSITE" id="PS50026"/>
    </source>
</evidence>
<dbReference type="AlphaFoldDB" id="A0A922MY96"/>
<keyword evidence="8" id="KW-0325">Glycoprotein</keyword>
<evidence type="ECO:0000256" key="2">
    <source>
        <dbReference type="ARBA" id="ARBA00022536"/>
    </source>
</evidence>
<feature type="non-terminal residue" evidence="11">
    <location>
        <position position="1"/>
    </location>
</feature>
<dbReference type="FunFam" id="2.10.25.10:FF:000018">
    <property type="entry name" value="Delta-like 1"/>
    <property type="match status" value="1"/>
</dbReference>
<dbReference type="PROSITE" id="PS50026">
    <property type="entry name" value="EGF_3"/>
    <property type="match status" value="1"/>
</dbReference>
<dbReference type="Proteomes" id="UP000814243">
    <property type="component" value="Unassembled WGS sequence"/>
</dbReference>
<name>A0A922MY96_SPOEX</name>